<feature type="compositionally biased region" description="Polar residues" evidence="1">
    <location>
        <begin position="819"/>
        <end position="828"/>
    </location>
</feature>
<feature type="compositionally biased region" description="Basic and acidic residues" evidence="1">
    <location>
        <begin position="809"/>
        <end position="818"/>
    </location>
</feature>
<feature type="compositionally biased region" description="Polar residues" evidence="1">
    <location>
        <begin position="491"/>
        <end position="511"/>
    </location>
</feature>
<dbReference type="Proteomes" id="UP000827092">
    <property type="component" value="Unassembled WGS sequence"/>
</dbReference>
<dbReference type="InterPro" id="IPR008936">
    <property type="entry name" value="Rho_GTPase_activation_prot"/>
</dbReference>
<feature type="compositionally biased region" description="Polar residues" evidence="1">
    <location>
        <begin position="1089"/>
        <end position="1098"/>
    </location>
</feature>
<reference evidence="3 4" key="1">
    <citation type="journal article" date="2022" name="Nat. Ecol. Evol.">
        <title>A masculinizing supergene underlies an exaggerated male reproductive morph in a spider.</title>
        <authorList>
            <person name="Hendrickx F."/>
            <person name="De Corte Z."/>
            <person name="Sonet G."/>
            <person name="Van Belleghem S.M."/>
            <person name="Kostlbacher S."/>
            <person name="Vangestel C."/>
        </authorList>
    </citation>
    <scope>NUCLEOTIDE SEQUENCE [LARGE SCALE GENOMIC DNA]</scope>
    <source>
        <strain evidence="3">W744_W776</strain>
    </source>
</reference>
<dbReference type="PANTHER" id="PTHR15670">
    <property type="entry name" value="RHO GTPASE ACTIVATING PROTEIN 11A"/>
    <property type="match status" value="1"/>
</dbReference>
<feature type="region of interest" description="Disordered" evidence="1">
    <location>
        <begin position="486"/>
        <end position="516"/>
    </location>
</feature>
<evidence type="ECO:0000259" key="2">
    <source>
        <dbReference type="PROSITE" id="PS50238"/>
    </source>
</evidence>
<proteinExistence type="predicted"/>
<evidence type="ECO:0000256" key="1">
    <source>
        <dbReference type="SAM" id="MobiDB-lite"/>
    </source>
</evidence>
<dbReference type="GO" id="GO:0005096">
    <property type="term" value="F:GTPase activator activity"/>
    <property type="evidence" value="ECO:0007669"/>
    <property type="project" value="TreeGrafter"/>
</dbReference>
<dbReference type="PROSITE" id="PS50238">
    <property type="entry name" value="RHOGAP"/>
    <property type="match status" value="1"/>
</dbReference>
<dbReference type="GO" id="GO:0007165">
    <property type="term" value="P:signal transduction"/>
    <property type="evidence" value="ECO:0007669"/>
    <property type="project" value="InterPro"/>
</dbReference>
<dbReference type="PANTHER" id="PTHR15670:SF4">
    <property type="entry name" value="RHO GTPASE-ACTIVATING PROTEIN 11A"/>
    <property type="match status" value="1"/>
</dbReference>
<dbReference type="AlphaFoldDB" id="A0AAV6VS77"/>
<evidence type="ECO:0000313" key="3">
    <source>
        <dbReference type="EMBL" id="KAG8199537.1"/>
    </source>
</evidence>
<feature type="region of interest" description="Disordered" evidence="1">
    <location>
        <begin position="987"/>
        <end position="1044"/>
    </location>
</feature>
<feature type="compositionally biased region" description="Polar residues" evidence="1">
    <location>
        <begin position="1003"/>
        <end position="1014"/>
    </location>
</feature>
<name>A0AAV6VS77_9ARAC</name>
<feature type="region of interest" description="Disordered" evidence="1">
    <location>
        <begin position="1085"/>
        <end position="1125"/>
    </location>
</feature>
<dbReference type="SMART" id="SM00324">
    <property type="entry name" value="RhoGAP"/>
    <property type="match status" value="1"/>
</dbReference>
<evidence type="ECO:0000313" key="4">
    <source>
        <dbReference type="Proteomes" id="UP000827092"/>
    </source>
</evidence>
<feature type="domain" description="Rho-GAP" evidence="2">
    <location>
        <begin position="60"/>
        <end position="238"/>
    </location>
</feature>
<dbReference type="Gene3D" id="1.10.555.10">
    <property type="entry name" value="Rho GTPase activation protein"/>
    <property type="match status" value="1"/>
</dbReference>
<dbReference type="SUPFAM" id="SSF48350">
    <property type="entry name" value="GTPase activation domain, GAP"/>
    <property type="match status" value="1"/>
</dbReference>
<dbReference type="InterPro" id="IPR042869">
    <property type="entry name" value="ARHGAP11A/B"/>
</dbReference>
<comment type="caution">
    <text evidence="3">The sequence shown here is derived from an EMBL/GenBank/DDBJ whole genome shotgun (WGS) entry which is preliminary data.</text>
</comment>
<feature type="region of interest" description="Disordered" evidence="1">
    <location>
        <begin position="808"/>
        <end position="844"/>
    </location>
</feature>
<protein>
    <recommendedName>
        <fullName evidence="2">Rho-GAP domain-containing protein</fullName>
    </recommendedName>
</protein>
<dbReference type="EMBL" id="JAFNEN010000026">
    <property type="protein sequence ID" value="KAG8199537.1"/>
    <property type="molecule type" value="Genomic_DNA"/>
</dbReference>
<dbReference type="Pfam" id="PF00620">
    <property type="entry name" value="RhoGAP"/>
    <property type="match status" value="1"/>
</dbReference>
<feature type="region of interest" description="Disordered" evidence="1">
    <location>
        <begin position="293"/>
        <end position="375"/>
    </location>
</feature>
<keyword evidence="4" id="KW-1185">Reference proteome</keyword>
<sequence length="1176" mass="131430">MMPEDKEDLYNTVFTELKRLGVKVPKVKKFKSLVSKQEKALAQSKNKIFGVHLCDQEWIADRDFIVPKFIASSIGFLRDFITVEGIFRKAGSIARQRDLRVKLEEGGNLDGSEPNDVASLLKQWLRELPEPLIPNYMHDLYIRCYQLENKECRINANLLACLLLPPDHLRTLKYLLNFLSDLADQSKKNMMKHRNLALIIAPNIFFMSAESADKSSPELAELHTNIFKLLIKNAKKVGAMPASFQHCVLESCPELDSSGDLLDSSPCNKTRKKRRSGPVQDIFNGIKKLVGQNVTPAPKSASKRKAENYDGSLPKKLTVEMNGEHASCETPKNQRSKLPNTDGKVGRTRKKSFGLLRRKRQKSAQSPQPKEGLKSPFSWDVEVEVKMDKVNNTLQLPDLPSPVSPFNLFGTDKCDSIKKSTSDCYLVVPSAKVSALYSSSSQGQLPNISQVTPYNLRTKIEGSRKNQMESLESIQLEMKKIMDDSEGENNYLPQANSGSPAFQKSPPNATKLSLDLHKKERVVDVQSSIKSVEPKSQDVTAEVKVIGSENKSFRRSSSRKKGSGNPSLVYDNLLSSNENSKKVGAKSLLSETLLQLDSRLPNKEISMATHKRGSIKQEASNLKLQKKQVDPTKSYEANNMKKKSHENRSSKKDNLLRKSQSINLGSKNYHGNNISIKRIAEKTTRKASIIRGRPNTVKSGLPSDLCQRFNNDSFLVSNSDLVDNTLVLGSNVAKNKDISLLNCEDIFLKNENISSRSNKEASFIENVSPLNLKFESFTLTSPPIAGINDEVKDSEVTQNTTFTIFDDSSSTKEHKSHLEVNSQNQKLSLPNLEEKSPFTKTPRLRKSLDTTGRKISISKVSSSLKRKSSSNLCDKKSAKLSLENVSSFKDLSTLDISMNDSCFKTPNKIASPDSVIWMSGKKFLDANFPQSDEKFNKRESIAMILKNKPGHVQNKVNLWDTKVRESVYCTRSVPGFSTPTAAFVSNEISQKQRSHSQKKPLSVSKSCNSGNGISRSHRAKPPLPPPPKFVESESTPSPSLNRPLKEVTNLNLGMNESKNSINGSKDECGFLDVSLENLVPRNNRKKLNRNSFNDTTPQKFAKKVSRSESSPCRRPVRRSSRTARQSTIDLQSTELDENFIVPAKRLLRSSISKSGSCLSIEKLRSDQTTGEWQCEM</sequence>
<feature type="compositionally biased region" description="Basic residues" evidence="1">
    <location>
        <begin position="346"/>
        <end position="362"/>
    </location>
</feature>
<accession>A0AAV6VS77</accession>
<feature type="compositionally biased region" description="Basic and acidic residues" evidence="1">
    <location>
        <begin position="646"/>
        <end position="655"/>
    </location>
</feature>
<feature type="compositionally biased region" description="Low complexity" evidence="1">
    <location>
        <begin position="256"/>
        <end position="265"/>
    </location>
</feature>
<gene>
    <name evidence="3" type="ORF">JTE90_009378</name>
</gene>
<dbReference type="InterPro" id="IPR000198">
    <property type="entry name" value="RhoGAP_dom"/>
</dbReference>
<feature type="region of interest" description="Disordered" evidence="1">
    <location>
        <begin position="256"/>
        <end position="280"/>
    </location>
</feature>
<feature type="region of interest" description="Disordered" evidence="1">
    <location>
        <begin position="607"/>
        <end position="655"/>
    </location>
</feature>
<organism evidence="3 4">
    <name type="scientific">Oedothorax gibbosus</name>
    <dbReference type="NCBI Taxonomy" id="931172"/>
    <lineage>
        <taxon>Eukaryota</taxon>
        <taxon>Metazoa</taxon>
        <taxon>Ecdysozoa</taxon>
        <taxon>Arthropoda</taxon>
        <taxon>Chelicerata</taxon>
        <taxon>Arachnida</taxon>
        <taxon>Araneae</taxon>
        <taxon>Araneomorphae</taxon>
        <taxon>Entelegynae</taxon>
        <taxon>Araneoidea</taxon>
        <taxon>Linyphiidae</taxon>
        <taxon>Erigoninae</taxon>
        <taxon>Oedothorax</taxon>
    </lineage>
</organism>
<feature type="compositionally biased region" description="Polar residues" evidence="1">
    <location>
        <begin position="330"/>
        <end position="339"/>
    </location>
</feature>